<dbReference type="EMBL" id="KE647364">
    <property type="protein sequence ID" value="EQB59787.1"/>
    <property type="molecule type" value="Genomic_DNA"/>
</dbReference>
<sequence>MNSDSDIYADDLSQIASDVEFPETDSESDEDFLQPKRRRVLPIPSNESEESEDEVVDWSEIDNVPIIEQFLGQSGVFVPYNSQSVMDAVKLFIGDDLFEYMVTETNRYHAQNIELFRDSANSVKWKDVTVVELKKMMGLLLLMGKVRKDTRDEYLSTDNTMSTPIFAEVMSRDRFRQIWHAWHFSNNDIEDKDRLKKIRPIISYFLPKFQNVYKPQRELSLDESIMPWRGRLPFKVYNASKITTYGLLIRMLCEAKTGYICNFIIYCGEGSRLQETILNLLQPYSNLWHHVYMDNYYNSVATCEVLLQYKFGICGTIRQNRGLFSLSEKCQTKKR</sequence>
<dbReference type="VEuPathDB" id="MicrosporidiaDB:NAPIS_ORF02653"/>
<dbReference type="InterPro" id="IPR029526">
    <property type="entry name" value="PGBD"/>
</dbReference>
<reference evidence="3 4" key="1">
    <citation type="journal article" date="2013" name="BMC Genomics">
        <title>Genome sequencing and comparative genomics of honey bee microsporidia, Nosema apis reveal novel insights into host-parasite interactions.</title>
        <authorList>
            <person name="Chen Yp."/>
            <person name="Pettis J.S."/>
            <person name="Zhao Y."/>
            <person name="Liu X."/>
            <person name="Tallon L.J."/>
            <person name="Sadzewicz L.D."/>
            <person name="Li R."/>
            <person name="Zheng H."/>
            <person name="Huang S."/>
            <person name="Zhang X."/>
            <person name="Hamilton M.C."/>
            <person name="Pernal S.F."/>
            <person name="Melathopoulos A.P."/>
            <person name="Yan X."/>
            <person name="Evans J.D."/>
        </authorList>
    </citation>
    <scope>NUCLEOTIDE SEQUENCE [LARGE SCALE GENOMIC DNA]</scope>
    <source>
        <strain evidence="3 4">BRL 01</strain>
    </source>
</reference>
<dbReference type="HOGENOM" id="CLU_829220_0_0_1"/>
<evidence type="ECO:0000313" key="3">
    <source>
        <dbReference type="EMBL" id="EQB59787.1"/>
    </source>
</evidence>
<evidence type="ECO:0000259" key="2">
    <source>
        <dbReference type="Pfam" id="PF13843"/>
    </source>
</evidence>
<dbReference type="Pfam" id="PF13843">
    <property type="entry name" value="DDE_Tnp_1_7"/>
    <property type="match status" value="1"/>
</dbReference>
<feature type="domain" description="PiggyBac transposable element-derived protein" evidence="2">
    <location>
        <begin position="90"/>
        <end position="330"/>
    </location>
</feature>
<feature type="compositionally biased region" description="Acidic residues" evidence="1">
    <location>
        <begin position="20"/>
        <end position="32"/>
    </location>
</feature>
<dbReference type="AlphaFoldDB" id="T0KWB4"/>
<proteinExistence type="predicted"/>
<accession>T0KWB4</accession>
<dbReference type="PANTHER" id="PTHR46599">
    <property type="entry name" value="PIGGYBAC TRANSPOSABLE ELEMENT-DERIVED PROTEIN 4"/>
    <property type="match status" value="1"/>
</dbReference>
<name>T0KWB4_9MICR</name>
<evidence type="ECO:0000313" key="4">
    <source>
        <dbReference type="Proteomes" id="UP000053780"/>
    </source>
</evidence>
<gene>
    <name evidence="3" type="ORF">NAPIS_ORF02653</name>
</gene>
<evidence type="ECO:0000256" key="1">
    <source>
        <dbReference type="SAM" id="MobiDB-lite"/>
    </source>
</evidence>
<keyword evidence="4" id="KW-1185">Reference proteome</keyword>
<dbReference type="PANTHER" id="PTHR46599:SF3">
    <property type="entry name" value="PIGGYBAC TRANSPOSABLE ELEMENT-DERIVED PROTEIN 4"/>
    <property type="match status" value="1"/>
</dbReference>
<dbReference type="Proteomes" id="UP000053780">
    <property type="component" value="Unassembled WGS sequence"/>
</dbReference>
<feature type="region of interest" description="Disordered" evidence="1">
    <location>
        <begin position="1"/>
        <end position="53"/>
    </location>
</feature>
<protein>
    <submittedName>
        <fullName evidence="3">Ac transposable element-derived protein 4</fullName>
    </submittedName>
</protein>
<dbReference type="OrthoDB" id="2400393at2759"/>
<organism evidence="3 4">
    <name type="scientific">Vairimorpha apis BRL 01</name>
    <dbReference type="NCBI Taxonomy" id="1037528"/>
    <lineage>
        <taxon>Eukaryota</taxon>
        <taxon>Fungi</taxon>
        <taxon>Fungi incertae sedis</taxon>
        <taxon>Microsporidia</taxon>
        <taxon>Nosematidae</taxon>
        <taxon>Vairimorpha</taxon>
    </lineage>
</organism>